<reference evidence="5" key="1">
    <citation type="submission" date="2016-06" db="UniProtKB">
        <authorList>
            <consortium name="WormBaseParasite"/>
        </authorList>
    </citation>
    <scope>IDENTIFICATION</scope>
</reference>
<keyword evidence="4" id="KW-1185">Reference proteome</keyword>
<reference evidence="3 4" key="2">
    <citation type="submission" date="2018-11" db="EMBL/GenBank/DDBJ databases">
        <authorList>
            <consortium name="Pathogen Informatics"/>
        </authorList>
    </citation>
    <scope>NUCLEOTIDE SEQUENCE [LARGE SCALE GENOMIC DNA]</scope>
    <source>
        <strain evidence="3 4">Egypt</strain>
    </source>
</reference>
<name>A0A183B7Y9_9TREM</name>
<protein>
    <submittedName>
        <fullName evidence="5">Exocyst complex component 5</fullName>
    </submittedName>
</protein>
<evidence type="ECO:0000313" key="3">
    <source>
        <dbReference type="EMBL" id="VDP92596.1"/>
    </source>
</evidence>
<dbReference type="InterPro" id="IPR048627">
    <property type="entry name" value="Sec10_HB"/>
</dbReference>
<dbReference type="GO" id="GO:0006893">
    <property type="term" value="P:Golgi to plasma membrane transport"/>
    <property type="evidence" value="ECO:0007669"/>
    <property type="project" value="TreeGrafter"/>
</dbReference>
<dbReference type="WBParaSite" id="ECPE_0001536401-mRNA-1">
    <property type="protein sequence ID" value="ECPE_0001536401-mRNA-1"/>
    <property type="gene ID" value="ECPE_0001536401"/>
</dbReference>
<evidence type="ECO:0000259" key="2">
    <source>
        <dbReference type="Pfam" id="PF07393"/>
    </source>
</evidence>
<organism evidence="5">
    <name type="scientific">Echinostoma caproni</name>
    <dbReference type="NCBI Taxonomy" id="27848"/>
    <lineage>
        <taxon>Eukaryota</taxon>
        <taxon>Metazoa</taxon>
        <taxon>Spiralia</taxon>
        <taxon>Lophotrochozoa</taxon>
        <taxon>Platyhelminthes</taxon>
        <taxon>Trematoda</taxon>
        <taxon>Digenea</taxon>
        <taxon>Plagiorchiida</taxon>
        <taxon>Echinostomata</taxon>
        <taxon>Echinostomatoidea</taxon>
        <taxon>Echinostomatidae</taxon>
        <taxon>Echinostoma</taxon>
    </lineage>
</organism>
<feature type="region of interest" description="Disordered" evidence="1">
    <location>
        <begin position="60"/>
        <end position="79"/>
    </location>
</feature>
<evidence type="ECO:0000313" key="4">
    <source>
        <dbReference type="Proteomes" id="UP000272942"/>
    </source>
</evidence>
<dbReference type="GO" id="GO:0000145">
    <property type="term" value="C:exocyst"/>
    <property type="evidence" value="ECO:0007669"/>
    <property type="project" value="TreeGrafter"/>
</dbReference>
<dbReference type="GO" id="GO:0006887">
    <property type="term" value="P:exocytosis"/>
    <property type="evidence" value="ECO:0007669"/>
    <property type="project" value="TreeGrafter"/>
</dbReference>
<dbReference type="OrthoDB" id="125856at2759"/>
<dbReference type="InterPro" id="IPR009976">
    <property type="entry name" value="Sec10-like"/>
</dbReference>
<dbReference type="EMBL" id="UZAN01060219">
    <property type="protein sequence ID" value="VDP92596.1"/>
    <property type="molecule type" value="Genomic_DNA"/>
</dbReference>
<dbReference type="PANTHER" id="PTHR12100">
    <property type="entry name" value="SEC10"/>
    <property type="match status" value="1"/>
</dbReference>
<sequence length="220" mass="24743">METLHGSAFSTSPSYAQDVSSKRAVVQVELEGKLQLGLDRCLNLIVGHVQHILSNEQRKTDFRPELSGQNENTPVGGPPSSACQRIVNYLTQVIHEARQHLDGQNLKNFLAELGMRVNRTLIDHFYGFTFSDTGGFVAMQDVTAYREVAKQLGSPVVDRLFDVLLKLMNLMLIKPENVQQVTQDYLQSGIPRELLQGFIQLRADYKQTKTQLDMAGKLLR</sequence>
<dbReference type="Pfam" id="PF07393">
    <property type="entry name" value="Sec10_HB"/>
    <property type="match status" value="1"/>
</dbReference>
<proteinExistence type="predicted"/>
<gene>
    <name evidence="3" type="ORF">ECPE_LOCUS15324</name>
</gene>
<accession>A0A183B7Y9</accession>
<dbReference type="PANTHER" id="PTHR12100:SF0">
    <property type="entry name" value="EXOCYST COMPLEX COMPONENT 5"/>
    <property type="match status" value="1"/>
</dbReference>
<evidence type="ECO:0000256" key="1">
    <source>
        <dbReference type="SAM" id="MobiDB-lite"/>
    </source>
</evidence>
<dbReference type="Proteomes" id="UP000272942">
    <property type="component" value="Unassembled WGS sequence"/>
</dbReference>
<evidence type="ECO:0000313" key="5">
    <source>
        <dbReference type="WBParaSite" id="ECPE_0001536401-mRNA-1"/>
    </source>
</evidence>
<feature type="domain" description="Exocyst complex component Sec10-like alpha-helical bundle" evidence="2">
    <location>
        <begin position="10"/>
        <end position="212"/>
    </location>
</feature>
<dbReference type="AlphaFoldDB" id="A0A183B7Y9"/>